<keyword evidence="2" id="KW-1185">Reference proteome</keyword>
<reference evidence="1 2" key="1">
    <citation type="journal article" date="2017" name="Curr. Biol.">
        <title>The Evolution of Venom by Co-option of Single-Copy Genes.</title>
        <authorList>
            <person name="Martinson E.O."/>
            <person name="Mrinalini"/>
            <person name="Kelkar Y.D."/>
            <person name="Chang C.H."/>
            <person name="Werren J.H."/>
        </authorList>
    </citation>
    <scope>NUCLEOTIDE SEQUENCE [LARGE SCALE GENOMIC DNA]</scope>
    <source>
        <strain evidence="1 2">Alberta</strain>
        <tissue evidence="1">Whole body</tissue>
    </source>
</reference>
<dbReference type="EMBL" id="NNAY01005203">
    <property type="protein sequence ID" value="OXU16892.1"/>
    <property type="molecule type" value="Genomic_DNA"/>
</dbReference>
<sequence>SAKLLGTSCCLVRELRANRAKTDNEEKLMYLKMILLIQVNALALYLLFDLEKNESWLNRQFDQLIPEECIEDIFAVFQELKENQTMFFKVTRMDVDTFECLNDCLYIYLLKPRSNISPDERLAITLRFLSTGDNINSIALNYRIGVSTCYNIIKETCMVIFEKLSLIYLQFLDQENNYGLVKNGLWRKKFNDANQPQEIDNIPLNGNALNAGNVRDMLANYFLTPEGEVPWQYEYVRRGSYNDFDE</sequence>
<evidence type="ECO:0000313" key="2">
    <source>
        <dbReference type="Proteomes" id="UP000215335"/>
    </source>
</evidence>
<protein>
    <recommendedName>
        <fullName evidence="3">Transposase Helix-turn-helix domain-containing protein</fullName>
    </recommendedName>
</protein>
<evidence type="ECO:0000313" key="1">
    <source>
        <dbReference type="EMBL" id="OXU16892.1"/>
    </source>
</evidence>
<feature type="non-terminal residue" evidence="1">
    <location>
        <position position="1"/>
    </location>
</feature>
<dbReference type="Proteomes" id="UP000215335">
    <property type="component" value="Unassembled WGS sequence"/>
</dbReference>
<comment type="caution">
    <text evidence="1">The sequence shown here is derived from an EMBL/GenBank/DDBJ whole genome shotgun (WGS) entry which is preliminary data.</text>
</comment>
<evidence type="ECO:0008006" key="3">
    <source>
        <dbReference type="Google" id="ProtNLM"/>
    </source>
</evidence>
<proteinExistence type="predicted"/>
<dbReference type="AlphaFoldDB" id="A0A232EF03"/>
<name>A0A232EF03_9HYME</name>
<accession>A0A232EF03</accession>
<dbReference type="OrthoDB" id="6741510at2759"/>
<gene>
    <name evidence="1" type="ORF">TSAR_003430</name>
</gene>
<organism evidence="1 2">
    <name type="scientific">Trichomalopsis sarcophagae</name>
    <dbReference type="NCBI Taxonomy" id="543379"/>
    <lineage>
        <taxon>Eukaryota</taxon>
        <taxon>Metazoa</taxon>
        <taxon>Ecdysozoa</taxon>
        <taxon>Arthropoda</taxon>
        <taxon>Hexapoda</taxon>
        <taxon>Insecta</taxon>
        <taxon>Pterygota</taxon>
        <taxon>Neoptera</taxon>
        <taxon>Endopterygota</taxon>
        <taxon>Hymenoptera</taxon>
        <taxon>Apocrita</taxon>
        <taxon>Proctotrupomorpha</taxon>
        <taxon>Chalcidoidea</taxon>
        <taxon>Pteromalidae</taxon>
        <taxon>Pteromalinae</taxon>
        <taxon>Trichomalopsis</taxon>
    </lineage>
</organism>
<dbReference type="STRING" id="543379.A0A232EF03"/>